<comment type="caution">
    <text evidence="1">The sequence shown here is derived from an EMBL/GenBank/DDBJ whole genome shotgun (WGS) entry which is preliminary data.</text>
</comment>
<organism evidence="1 2">
    <name type="scientific">Paenibacillus mesotrionivorans</name>
    <dbReference type="NCBI Taxonomy" id="3160968"/>
    <lineage>
        <taxon>Bacteria</taxon>
        <taxon>Bacillati</taxon>
        <taxon>Bacillota</taxon>
        <taxon>Bacilli</taxon>
        <taxon>Bacillales</taxon>
        <taxon>Paenibacillaceae</taxon>
        <taxon>Paenibacillus</taxon>
    </lineage>
</organism>
<sequence length="337" mass="36776">MLLSGKKTARLGKLLVLALTLALTAVGCGKASNSASGQEQELTVLLDWYPNAVHSFLFAAEKEGYFKEAGLKVKLETPAGTDDAVKLLAAGKADLALSYQTVIAISRAEDIPVVSLAAIVRHPLNQLFALEQSGIKRPKDLEGKNIGYPSIPLDEAIVNTMVKTDGGDPAKVKYTDIGWDLIPAMTTKKVDAIIGGYINHEKLLLEKEGVKLSTLDPVKYGVPDFYELVLASSEDGLKKNREVYKKFWEAVAKGYDYTVKNPEASLKNLLDQQNKDFPLDPEVEKKSLDILLPLMDAGKDSFGSQTEASWQRIIDWLNNAGQLKKAPAAKDAFTNLQ</sequence>
<proteinExistence type="predicted"/>
<gene>
    <name evidence="1" type="ORF">ACI1P1_21435</name>
</gene>
<accession>A0ACC7P683</accession>
<dbReference type="Proteomes" id="UP001631969">
    <property type="component" value="Unassembled WGS sequence"/>
</dbReference>
<dbReference type="EMBL" id="JBJURJ010000015">
    <property type="protein sequence ID" value="MFM9330857.1"/>
    <property type="molecule type" value="Genomic_DNA"/>
</dbReference>
<name>A0ACC7P683_9BACL</name>
<evidence type="ECO:0000313" key="2">
    <source>
        <dbReference type="Proteomes" id="UP001631969"/>
    </source>
</evidence>
<protein>
    <submittedName>
        <fullName evidence="1">ABC transporter substrate-binding protein</fullName>
    </submittedName>
</protein>
<reference evidence="1" key="1">
    <citation type="submission" date="2024-12" db="EMBL/GenBank/DDBJ databases">
        <authorList>
            <person name="Wu N."/>
        </authorList>
    </citation>
    <scope>NUCLEOTIDE SEQUENCE</scope>
    <source>
        <strain evidence="1">P15</strain>
    </source>
</reference>
<evidence type="ECO:0000313" key="1">
    <source>
        <dbReference type="EMBL" id="MFM9330857.1"/>
    </source>
</evidence>
<keyword evidence="2" id="KW-1185">Reference proteome</keyword>